<evidence type="ECO:0000313" key="2">
    <source>
        <dbReference type="Proteomes" id="UP000318080"/>
    </source>
</evidence>
<keyword evidence="1" id="KW-0808">Transferase</keyword>
<dbReference type="RefSeq" id="WP_066488762.1">
    <property type="nucleotide sequence ID" value="NZ_JADPQA010000001.1"/>
</dbReference>
<dbReference type="SUPFAM" id="SSF51905">
    <property type="entry name" value="FAD/NAD(P)-binding domain"/>
    <property type="match status" value="1"/>
</dbReference>
<keyword evidence="1" id="KW-0489">Methyltransferase</keyword>
<dbReference type="InterPro" id="IPR036188">
    <property type="entry name" value="FAD/NAD-bd_sf"/>
</dbReference>
<protein>
    <submittedName>
        <fullName evidence="1">Methylenetetrahydrofolate--tRNA-(Uracil-5-)-methyltransferase</fullName>
    </submittedName>
</protein>
<sequence>MHDHQRVIIVGEGPSSLSAAEHLIAAGMCVDLISSSPAPLGLLQRYASDALNPCGPAATPRLRLIGNVKVGARPGEGDITHAELHRLAATGQRELIILELKARGIPVTTWEGLCVPLDGAEPTDWEAIQSSARHAGVRATELAMA</sequence>
<dbReference type="PRINTS" id="PR00419">
    <property type="entry name" value="ADXRDTASE"/>
</dbReference>
<organism evidence="1 2">
    <name type="scientific">Corynebacterium phoceense</name>
    <dbReference type="NCBI Taxonomy" id="1686286"/>
    <lineage>
        <taxon>Bacteria</taxon>
        <taxon>Bacillati</taxon>
        <taxon>Actinomycetota</taxon>
        <taxon>Actinomycetes</taxon>
        <taxon>Mycobacteriales</taxon>
        <taxon>Corynebacteriaceae</taxon>
        <taxon>Corynebacterium</taxon>
    </lineage>
</organism>
<gene>
    <name evidence="1" type="ORF">EJK80_03970</name>
</gene>
<evidence type="ECO:0000313" key="1">
    <source>
        <dbReference type="EMBL" id="TQE43989.1"/>
    </source>
</evidence>
<keyword evidence="2" id="KW-1185">Reference proteome</keyword>
<reference evidence="1 2" key="1">
    <citation type="submission" date="2019-06" db="EMBL/GenBank/DDBJ databases">
        <title>Draft genome of C. phoceense Strain 272.</title>
        <authorList>
            <person name="Pacheco L.G.C."/>
            <person name="Barberis C.M."/>
            <person name="Almuzara M.N."/>
            <person name="Traglia G.M."/>
            <person name="Santos C.S."/>
            <person name="Rocha D.J.P.G."/>
            <person name="Aguiar E.R.G.R."/>
            <person name="Vay C.A."/>
        </authorList>
    </citation>
    <scope>NUCLEOTIDE SEQUENCE [LARGE SCALE GENOMIC DNA]</scope>
    <source>
        <strain evidence="1 2">272</strain>
    </source>
</reference>
<dbReference type="GO" id="GO:0008168">
    <property type="term" value="F:methyltransferase activity"/>
    <property type="evidence" value="ECO:0007669"/>
    <property type="project" value="UniProtKB-KW"/>
</dbReference>
<dbReference type="STRING" id="1686286.GCA_900092335_00220"/>
<accession>A0A540R8C1</accession>
<dbReference type="GeneID" id="79851583"/>
<dbReference type="Gene3D" id="3.40.50.720">
    <property type="entry name" value="NAD(P)-binding Rossmann-like Domain"/>
    <property type="match status" value="1"/>
</dbReference>
<comment type="caution">
    <text evidence="1">The sequence shown here is derived from an EMBL/GenBank/DDBJ whole genome shotgun (WGS) entry which is preliminary data.</text>
</comment>
<dbReference type="Proteomes" id="UP000318080">
    <property type="component" value="Unassembled WGS sequence"/>
</dbReference>
<name>A0A540R8C1_9CORY</name>
<dbReference type="AlphaFoldDB" id="A0A540R8C1"/>
<dbReference type="EMBL" id="VHIR01000004">
    <property type="protein sequence ID" value="TQE43989.1"/>
    <property type="molecule type" value="Genomic_DNA"/>
</dbReference>
<proteinExistence type="predicted"/>
<dbReference type="GO" id="GO:0032259">
    <property type="term" value="P:methylation"/>
    <property type="evidence" value="ECO:0007669"/>
    <property type="project" value="UniProtKB-KW"/>
</dbReference>